<evidence type="ECO:0000313" key="12">
    <source>
        <dbReference type="EMBL" id="KAF2707651.1"/>
    </source>
</evidence>
<keyword evidence="3 11" id="KW-0813">Transport</keyword>
<dbReference type="Proteomes" id="UP000799428">
    <property type="component" value="Unassembled WGS sequence"/>
</dbReference>
<accession>A0A6G1K5D1</accession>
<dbReference type="InterPro" id="IPR044677">
    <property type="entry name" value="SLC25A3/Pic2/Mir1-like"/>
</dbReference>
<evidence type="ECO:0008006" key="14">
    <source>
        <dbReference type="Google" id="ProtNLM"/>
    </source>
</evidence>
<dbReference type="Pfam" id="PF00153">
    <property type="entry name" value="Mito_carr"/>
    <property type="match status" value="1"/>
</dbReference>
<organism evidence="12 13">
    <name type="scientific">Pleomassaria siparia CBS 279.74</name>
    <dbReference type="NCBI Taxonomy" id="1314801"/>
    <lineage>
        <taxon>Eukaryota</taxon>
        <taxon>Fungi</taxon>
        <taxon>Dikarya</taxon>
        <taxon>Ascomycota</taxon>
        <taxon>Pezizomycotina</taxon>
        <taxon>Dothideomycetes</taxon>
        <taxon>Pleosporomycetidae</taxon>
        <taxon>Pleosporales</taxon>
        <taxon>Pleomassariaceae</taxon>
        <taxon>Pleomassaria</taxon>
    </lineage>
</organism>
<dbReference type="OrthoDB" id="427452at2759"/>
<dbReference type="GO" id="GO:0005315">
    <property type="term" value="F:phosphate transmembrane transporter activity"/>
    <property type="evidence" value="ECO:0007669"/>
    <property type="project" value="InterPro"/>
</dbReference>
<sequence>MIYAKLPGSKSDYGKGAQTAVSFTGGYIAGILQYACTIVSHPADVMVPKLNASRQAGEAFGAATSRIYKDIGFGGLWNGLPVRIVMIGTLTGLQWMMYDYFKMFMGFPTTGGTTGGAPPPEQEKA</sequence>
<dbReference type="EMBL" id="MU005773">
    <property type="protein sequence ID" value="KAF2707651.1"/>
    <property type="molecule type" value="Genomic_DNA"/>
</dbReference>
<keyword evidence="9 10" id="KW-0472">Membrane</keyword>
<dbReference type="GO" id="GO:0005743">
    <property type="term" value="C:mitochondrial inner membrane"/>
    <property type="evidence" value="ECO:0007669"/>
    <property type="project" value="UniProtKB-SubCell"/>
</dbReference>
<evidence type="ECO:0000256" key="2">
    <source>
        <dbReference type="ARBA" id="ARBA00006375"/>
    </source>
</evidence>
<gene>
    <name evidence="12" type="ORF">K504DRAFT_535285</name>
</gene>
<dbReference type="AlphaFoldDB" id="A0A6G1K5D1"/>
<dbReference type="InterPro" id="IPR018108">
    <property type="entry name" value="MCP_transmembrane"/>
</dbReference>
<evidence type="ECO:0000256" key="4">
    <source>
        <dbReference type="ARBA" id="ARBA00022692"/>
    </source>
</evidence>
<evidence type="ECO:0000256" key="5">
    <source>
        <dbReference type="ARBA" id="ARBA00022737"/>
    </source>
</evidence>
<evidence type="ECO:0000256" key="6">
    <source>
        <dbReference type="ARBA" id="ARBA00022792"/>
    </source>
</evidence>
<comment type="subcellular location">
    <subcellularLocation>
        <location evidence="1">Mitochondrion inner membrane</location>
        <topology evidence="1">Multi-pass membrane protein</topology>
    </subcellularLocation>
</comment>
<evidence type="ECO:0000256" key="3">
    <source>
        <dbReference type="ARBA" id="ARBA00022448"/>
    </source>
</evidence>
<feature type="repeat" description="Solcar" evidence="10">
    <location>
        <begin position="17"/>
        <end position="104"/>
    </location>
</feature>
<evidence type="ECO:0000256" key="7">
    <source>
        <dbReference type="ARBA" id="ARBA00022989"/>
    </source>
</evidence>
<reference evidence="12" key="1">
    <citation type="journal article" date="2020" name="Stud. Mycol.">
        <title>101 Dothideomycetes genomes: a test case for predicting lifestyles and emergence of pathogens.</title>
        <authorList>
            <person name="Haridas S."/>
            <person name="Albert R."/>
            <person name="Binder M."/>
            <person name="Bloem J."/>
            <person name="Labutti K."/>
            <person name="Salamov A."/>
            <person name="Andreopoulos B."/>
            <person name="Baker S."/>
            <person name="Barry K."/>
            <person name="Bills G."/>
            <person name="Bluhm B."/>
            <person name="Cannon C."/>
            <person name="Castanera R."/>
            <person name="Culley D."/>
            <person name="Daum C."/>
            <person name="Ezra D."/>
            <person name="Gonzalez J."/>
            <person name="Henrissat B."/>
            <person name="Kuo A."/>
            <person name="Liang C."/>
            <person name="Lipzen A."/>
            <person name="Lutzoni F."/>
            <person name="Magnuson J."/>
            <person name="Mondo S."/>
            <person name="Nolan M."/>
            <person name="Ohm R."/>
            <person name="Pangilinan J."/>
            <person name="Park H.-J."/>
            <person name="Ramirez L."/>
            <person name="Alfaro M."/>
            <person name="Sun H."/>
            <person name="Tritt A."/>
            <person name="Yoshinaga Y."/>
            <person name="Zwiers L.-H."/>
            <person name="Turgeon B."/>
            <person name="Goodwin S."/>
            <person name="Spatafora J."/>
            <person name="Crous P."/>
            <person name="Grigoriev I."/>
        </authorList>
    </citation>
    <scope>NUCLEOTIDE SEQUENCE</scope>
    <source>
        <strain evidence="12">CBS 279.74</strain>
    </source>
</reference>
<evidence type="ECO:0000256" key="9">
    <source>
        <dbReference type="ARBA" id="ARBA00023136"/>
    </source>
</evidence>
<dbReference type="FunFam" id="1.50.40.10:FF:000076">
    <property type="entry name" value="Mitochondrial phosphate carrier protein 2"/>
    <property type="match status" value="1"/>
</dbReference>
<proteinExistence type="inferred from homology"/>
<keyword evidence="13" id="KW-1185">Reference proteome</keyword>
<comment type="similarity">
    <text evidence="2 11">Belongs to the mitochondrial carrier (TC 2.A.29) family.</text>
</comment>
<evidence type="ECO:0000256" key="11">
    <source>
        <dbReference type="RuleBase" id="RU000488"/>
    </source>
</evidence>
<dbReference type="PANTHER" id="PTHR45671">
    <property type="entry name" value="SOLUTE CARRIER FAMILY 25 (MITOCHONDRIAL CARRIER PHOSPHATE CARRIER), MEMBER 3, LIKE-RELATED-RELATED"/>
    <property type="match status" value="1"/>
</dbReference>
<dbReference type="PANTHER" id="PTHR45671:SF10">
    <property type="entry name" value="SOLUTE CARRIER FAMILY 25 MEMBER 3"/>
    <property type="match status" value="1"/>
</dbReference>
<name>A0A6G1K5D1_9PLEO</name>
<keyword evidence="6" id="KW-0999">Mitochondrion inner membrane</keyword>
<evidence type="ECO:0000256" key="8">
    <source>
        <dbReference type="ARBA" id="ARBA00023128"/>
    </source>
</evidence>
<dbReference type="SUPFAM" id="SSF103506">
    <property type="entry name" value="Mitochondrial carrier"/>
    <property type="match status" value="1"/>
</dbReference>
<keyword evidence="5" id="KW-0677">Repeat</keyword>
<keyword evidence="8" id="KW-0496">Mitochondrion</keyword>
<evidence type="ECO:0000256" key="1">
    <source>
        <dbReference type="ARBA" id="ARBA00004448"/>
    </source>
</evidence>
<dbReference type="PROSITE" id="PS50920">
    <property type="entry name" value="SOLCAR"/>
    <property type="match status" value="1"/>
</dbReference>
<evidence type="ECO:0000256" key="10">
    <source>
        <dbReference type="PROSITE-ProRule" id="PRU00282"/>
    </source>
</evidence>
<keyword evidence="4 10" id="KW-0812">Transmembrane</keyword>
<protein>
    <recommendedName>
        <fullName evidence="14">Mitochondrial carrier</fullName>
    </recommendedName>
</protein>
<keyword evidence="7" id="KW-1133">Transmembrane helix</keyword>
<dbReference type="Gene3D" id="1.50.40.10">
    <property type="entry name" value="Mitochondrial carrier domain"/>
    <property type="match status" value="1"/>
</dbReference>
<dbReference type="InterPro" id="IPR023395">
    <property type="entry name" value="MCP_dom_sf"/>
</dbReference>
<dbReference type="GO" id="GO:1990547">
    <property type="term" value="P:mitochondrial phosphate ion transmembrane transport"/>
    <property type="evidence" value="ECO:0007669"/>
    <property type="project" value="InterPro"/>
</dbReference>
<evidence type="ECO:0000313" key="13">
    <source>
        <dbReference type="Proteomes" id="UP000799428"/>
    </source>
</evidence>